<gene>
    <name evidence="3" type="ORF">CC1G_07493</name>
</gene>
<dbReference type="InterPro" id="IPR036809">
    <property type="entry name" value="AF1782-like_sf"/>
</dbReference>
<dbReference type="Proteomes" id="UP000001861">
    <property type="component" value="Unassembled WGS sequence"/>
</dbReference>
<dbReference type="InterPro" id="IPR037518">
    <property type="entry name" value="MPN"/>
</dbReference>
<dbReference type="InterPro" id="IPR000555">
    <property type="entry name" value="JAMM/MPN+_dom"/>
</dbReference>
<organism evidence="3 4">
    <name type="scientific">Coprinopsis cinerea (strain Okayama-7 / 130 / ATCC MYA-4618 / FGSC 9003)</name>
    <name type="common">Inky cap fungus</name>
    <name type="synonym">Hormographiella aspergillata</name>
    <dbReference type="NCBI Taxonomy" id="240176"/>
    <lineage>
        <taxon>Eukaryota</taxon>
        <taxon>Fungi</taxon>
        <taxon>Dikarya</taxon>
        <taxon>Basidiomycota</taxon>
        <taxon>Agaricomycotina</taxon>
        <taxon>Agaricomycetes</taxon>
        <taxon>Agaricomycetidae</taxon>
        <taxon>Agaricales</taxon>
        <taxon>Agaricineae</taxon>
        <taxon>Psathyrellaceae</taxon>
        <taxon>Coprinopsis</taxon>
    </lineage>
</organism>
<feature type="compositionally biased region" description="Basic and acidic residues" evidence="1">
    <location>
        <begin position="511"/>
        <end position="524"/>
    </location>
</feature>
<dbReference type="InParanoid" id="A8P113"/>
<feature type="compositionally biased region" description="Low complexity" evidence="1">
    <location>
        <begin position="142"/>
        <end position="165"/>
    </location>
</feature>
<dbReference type="PROSITE" id="PS50249">
    <property type="entry name" value="MPN"/>
    <property type="match status" value="1"/>
</dbReference>
<dbReference type="GO" id="GO:0070536">
    <property type="term" value="P:protein K63-linked deubiquitination"/>
    <property type="evidence" value="ECO:0007669"/>
    <property type="project" value="TreeGrafter"/>
</dbReference>
<feature type="compositionally biased region" description="Basic and acidic residues" evidence="1">
    <location>
        <begin position="166"/>
        <end position="185"/>
    </location>
</feature>
<dbReference type="OrthoDB" id="3640at2759"/>
<feature type="compositionally biased region" description="Low complexity" evidence="1">
    <location>
        <begin position="335"/>
        <end position="344"/>
    </location>
</feature>
<dbReference type="GO" id="GO:0061578">
    <property type="term" value="F:K63-linked deubiquitinase activity"/>
    <property type="evidence" value="ECO:0007669"/>
    <property type="project" value="TreeGrafter"/>
</dbReference>
<feature type="region of interest" description="Disordered" evidence="1">
    <location>
        <begin position="243"/>
        <end position="283"/>
    </location>
</feature>
<dbReference type="EMBL" id="AACS02000006">
    <property type="protein sequence ID" value="EAU83758.2"/>
    <property type="molecule type" value="Genomic_DNA"/>
</dbReference>
<dbReference type="KEGG" id="cci:CC1G_07493"/>
<dbReference type="eggNOG" id="KOG2880">
    <property type="taxonomic scope" value="Eukaryota"/>
</dbReference>
<dbReference type="STRING" id="240176.A8P113"/>
<name>A8P113_COPC7</name>
<dbReference type="GO" id="GO:0005768">
    <property type="term" value="C:endosome"/>
    <property type="evidence" value="ECO:0007669"/>
    <property type="project" value="TreeGrafter"/>
</dbReference>
<feature type="region of interest" description="Disordered" evidence="1">
    <location>
        <begin position="299"/>
        <end position="414"/>
    </location>
</feature>
<dbReference type="SUPFAM" id="SSF158372">
    <property type="entry name" value="AF1782-like"/>
    <property type="match status" value="1"/>
</dbReference>
<feature type="compositionally biased region" description="Pro residues" evidence="1">
    <location>
        <begin position="487"/>
        <end position="501"/>
    </location>
</feature>
<sequence length="652" mass="73048">MNQAGNGHGHRRHPKRPASIAELADKALEHGWDDGRDLKHYLRMAEKYRKEGKDFAKQGDLESAFVLLAKAATLVLEKLPTHRDYQTLLNPAQRNNLALNGQDILDHLSELKPILVDRFDKWLKAHPDGLDHDQTPEPPKSAALQQDDARAQAQAQAQAQANAARFQEEERMRASQRDQQRRVQEEAALWRQQREEIIRRGDAETKERQKAAAVAAARQAANPGSYGSQHTAVVHIPPPPAAVRHQQQQDEFRRREEEINRRKRRQEQDAIAQRQQAADDAARAMRQTIPTAVTPAGVPVAPLYPQTTPTPNSARSYQNYPVSHPSSVVPPAPYSAPAYSTTPSHSEGPSIMPLENPLRYEGDSTDSESVHHDFHRRISKQRHHTASPRAPVPNSAAIPPITTTSPPPQLRIDYPRLMSPHQQKQGYYPSLNSMFMPEPSNNATPSLLFDSNGLYPQNMLPSHAQPYNQSRPPLPPPPPNQNQYPNYPGPTRPPPPVPTAPPTATQPQPSEPDRISRERSREPGSGRPPLKQVNFPRECLPRFLAIAKANTMNNKETCGLLLGKDKGHKYVVTTLLIPKQHSTSDTCTMDEEQLVLEFTEERSLITLGWIHTHPSQSCFMSSVDLHTHSGFQRMLPESFAVVCAPNSRPNDY</sequence>
<accession>A8P113</accession>
<feature type="compositionally biased region" description="Polar residues" evidence="1">
    <location>
        <begin position="305"/>
        <end position="319"/>
    </location>
</feature>
<keyword evidence="4" id="KW-1185">Reference proteome</keyword>
<dbReference type="PANTHER" id="PTHR12947:SF13">
    <property type="entry name" value="FI19924P1"/>
    <property type="match status" value="1"/>
</dbReference>
<evidence type="ECO:0000256" key="1">
    <source>
        <dbReference type="SAM" id="MobiDB-lite"/>
    </source>
</evidence>
<dbReference type="GO" id="GO:0016020">
    <property type="term" value="C:membrane"/>
    <property type="evidence" value="ECO:0007669"/>
    <property type="project" value="TreeGrafter"/>
</dbReference>
<evidence type="ECO:0000313" key="3">
    <source>
        <dbReference type="EMBL" id="EAU83758.2"/>
    </source>
</evidence>
<feature type="compositionally biased region" description="Low complexity" evidence="1">
    <location>
        <begin position="395"/>
        <end position="404"/>
    </location>
</feature>
<dbReference type="PANTHER" id="PTHR12947">
    <property type="entry name" value="AMSH-LIKE PROTEASE"/>
    <property type="match status" value="1"/>
</dbReference>
<dbReference type="SUPFAM" id="SSF102712">
    <property type="entry name" value="JAB1/MPN domain"/>
    <property type="match status" value="1"/>
</dbReference>
<dbReference type="HOGENOM" id="CLU_402806_0_0_1"/>
<feature type="region of interest" description="Disordered" evidence="1">
    <location>
        <begin position="127"/>
        <end position="186"/>
    </location>
</feature>
<dbReference type="MEROPS" id="M67.A04"/>
<dbReference type="VEuPathDB" id="FungiDB:CC1G_07493"/>
<dbReference type="SMART" id="SM00232">
    <property type="entry name" value="JAB_MPN"/>
    <property type="match status" value="1"/>
</dbReference>
<feature type="compositionally biased region" description="Low complexity" evidence="1">
    <location>
        <begin position="269"/>
        <end position="283"/>
    </location>
</feature>
<dbReference type="Gene3D" id="1.20.58.80">
    <property type="entry name" value="Phosphotransferase system, lactose/cellobiose-type IIA subunit"/>
    <property type="match status" value="1"/>
</dbReference>
<dbReference type="Pfam" id="PF01398">
    <property type="entry name" value="JAB"/>
    <property type="match status" value="1"/>
</dbReference>
<dbReference type="GO" id="GO:0008237">
    <property type="term" value="F:metallopeptidase activity"/>
    <property type="evidence" value="ECO:0007669"/>
    <property type="project" value="InterPro"/>
</dbReference>
<dbReference type="AlphaFoldDB" id="A8P113"/>
<evidence type="ECO:0000259" key="2">
    <source>
        <dbReference type="PROSITE" id="PS50249"/>
    </source>
</evidence>
<dbReference type="OMA" id="SWGVFRL"/>
<dbReference type="RefSeq" id="XP_001838003.2">
    <property type="nucleotide sequence ID" value="XM_001837951.2"/>
</dbReference>
<feature type="compositionally biased region" description="Basic and acidic residues" evidence="1">
    <location>
        <begin position="358"/>
        <end position="372"/>
    </location>
</feature>
<evidence type="ECO:0000313" key="4">
    <source>
        <dbReference type="Proteomes" id="UP000001861"/>
    </source>
</evidence>
<proteinExistence type="predicted"/>
<reference evidence="3 4" key="1">
    <citation type="journal article" date="2010" name="Proc. Natl. Acad. Sci. U.S.A.">
        <title>Insights into evolution of multicellular fungi from the assembled chromosomes of the mushroom Coprinopsis cinerea (Coprinus cinereus).</title>
        <authorList>
            <person name="Stajich J.E."/>
            <person name="Wilke S.K."/>
            <person name="Ahren D."/>
            <person name="Au C.H."/>
            <person name="Birren B.W."/>
            <person name="Borodovsky M."/>
            <person name="Burns C."/>
            <person name="Canback B."/>
            <person name="Casselton L.A."/>
            <person name="Cheng C.K."/>
            <person name="Deng J."/>
            <person name="Dietrich F.S."/>
            <person name="Fargo D.C."/>
            <person name="Farman M.L."/>
            <person name="Gathman A.C."/>
            <person name="Goldberg J."/>
            <person name="Guigo R."/>
            <person name="Hoegger P.J."/>
            <person name="Hooker J.B."/>
            <person name="Huggins A."/>
            <person name="James T.Y."/>
            <person name="Kamada T."/>
            <person name="Kilaru S."/>
            <person name="Kodira C."/>
            <person name="Kues U."/>
            <person name="Kupfer D."/>
            <person name="Kwan H.S."/>
            <person name="Lomsadze A."/>
            <person name="Li W."/>
            <person name="Lilly W.W."/>
            <person name="Ma L.J."/>
            <person name="Mackey A.J."/>
            <person name="Manning G."/>
            <person name="Martin F."/>
            <person name="Muraguchi H."/>
            <person name="Natvig D.O."/>
            <person name="Palmerini H."/>
            <person name="Ramesh M.A."/>
            <person name="Rehmeyer C.J."/>
            <person name="Roe B.A."/>
            <person name="Shenoy N."/>
            <person name="Stanke M."/>
            <person name="Ter-Hovhannisyan V."/>
            <person name="Tunlid A."/>
            <person name="Velagapudi R."/>
            <person name="Vision T.J."/>
            <person name="Zeng Q."/>
            <person name="Zolan M.E."/>
            <person name="Pukkila P.J."/>
        </authorList>
    </citation>
    <scope>NUCLEOTIDE SEQUENCE [LARGE SCALE GENOMIC DNA]</scope>
    <source>
        <strain evidence="4">Okayama-7 / 130 / ATCC MYA-4618 / FGSC 9003</strain>
    </source>
</reference>
<dbReference type="InterPro" id="IPR015063">
    <property type="entry name" value="USP8_dimer"/>
</dbReference>
<dbReference type="Pfam" id="PF08969">
    <property type="entry name" value="USP8_dimer"/>
    <property type="match status" value="1"/>
</dbReference>
<comment type="caution">
    <text evidence="3">The sequence shown here is derived from an EMBL/GenBank/DDBJ whole genome shotgun (WGS) entry which is preliminary data.</text>
</comment>
<protein>
    <recommendedName>
        <fullName evidence="2">MPN domain-containing protein</fullName>
    </recommendedName>
</protein>
<feature type="region of interest" description="Disordered" evidence="1">
    <location>
        <begin position="442"/>
        <end position="533"/>
    </location>
</feature>
<dbReference type="Gene3D" id="3.40.140.10">
    <property type="entry name" value="Cytidine Deaminase, domain 2"/>
    <property type="match status" value="1"/>
</dbReference>
<feature type="compositionally biased region" description="Basic and acidic residues" evidence="1">
    <location>
        <begin position="247"/>
        <end position="260"/>
    </location>
</feature>
<dbReference type="GeneID" id="6014567"/>
<feature type="domain" description="MPN" evidence="2">
    <location>
        <begin position="532"/>
        <end position="652"/>
    </location>
</feature>
<feature type="compositionally biased region" description="Basic residues" evidence="1">
    <location>
        <begin position="373"/>
        <end position="386"/>
    </location>
</feature>